<reference evidence="2" key="1">
    <citation type="submission" date="2022-11" db="UniProtKB">
        <authorList>
            <consortium name="WormBaseParasite"/>
        </authorList>
    </citation>
    <scope>IDENTIFICATION</scope>
</reference>
<evidence type="ECO:0000313" key="2">
    <source>
        <dbReference type="WBParaSite" id="PS1159_v2.g15574.t1"/>
    </source>
</evidence>
<evidence type="ECO:0000313" key="1">
    <source>
        <dbReference type="Proteomes" id="UP000887580"/>
    </source>
</evidence>
<name>A0AC35FBE4_9BILA</name>
<dbReference type="WBParaSite" id="PS1159_v2.g15574.t1">
    <property type="protein sequence ID" value="PS1159_v2.g15574.t1"/>
    <property type="gene ID" value="PS1159_v2.g15574"/>
</dbReference>
<organism evidence="1 2">
    <name type="scientific">Panagrolaimus sp. PS1159</name>
    <dbReference type="NCBI Taxonomy" id="55785"/>
    <lineage>
        <taxon>Eukaryota</taxon>
        <taxon>Metazoa</taxon>
        <taxon>Ecdysozoa</taxon>
        <taxon>Nematoda</taxon>
        <taxon>Chromadorea</taxon>
        <taxon>Rhabditida</taxon>
        <taxon>Tylenchina</taxon>
        <taxon>Panagrolaimomorpha</taxon>
        <taxon>Panagrolaimoidea</taxon>
        <taxon>Panagrolaimidae</taxon>
        <taxon>Panagrolaimus</taxon>
    </lineage>
</organism>
<protein>
    <submittedName>
        <fullName evidence="2">Uncharacterized protein</fullName>
    </submittedName>
</protein>
<sequence length="72" mass="8723">MLVKEYAPLNTRAYHNGRILKEMKDEDKKAAQEAERLRKQAEIDEDEYTDEEEDRSPSIFFFIFSWFIWSIC</sequence>
<accession>A0AC35FBE4</accession>
<dbReference type="Proteomes" id="UP000887580">
    <property type="component" value="Unplaced"/>
</dbReference>
<proteinExistence type="predicted"/>